<proteinExistence type="evidence at transcript level"/>
<dbReference type="GO" id="GO:0042811">
    <property type="term" value="P:pheromone biosynthetic process"/>
    <property type="evidence" value="ECO:0007669"/>
    <property type="project" value="InterPro"/>
</dbReference>
<evidence type="ECO:0000256" key="3">
    <source>
        <dbReference type="ARBA" id="ARBA00022525"/>
    </source>
</evidence>
<organism evidence="8">
    <name type="scientific">Conopomorpha sinensis</name>
    <name type="common">litch fruit borer</name>
    <dbReference type="NCBI Taxonomy" id="940481"/>
    <lineage>
        <taxon>Eukaryota</taxon>
        <taxon>Metazoa</taxon>
        <taxon>Ecdysozoa</taxon>
        <taxon>Arthropoda</taxon>
        <taxon>Hexapoda</taxon>
        <taxon>Insecta</taxon>
        <taxon>Pterygota</taxon>
        <taxon>Neoptera</taxon>
        <taxon>Endopterygota</taxon>
        <taxon>Lepidoptera</taxon>
        <taxon>Glossata</taxon>
        <taxon>Ditrysia</taxon>
        <taxon>Tineoidea</taxon>
        <taxon>Gracillariidae</taxon>
        <taxon>Conopomorpha</taxon>
    </lineage>
</organism>
<feature type="chain" id="PRO_5043347214" evidence="7">
    <location>
        <begin position="25"/>
        <end position="194"/>
    </location>
</feature>
<keyword evidence="5" id="KW-0027">Amidation</keyword>
<protein>
    <submittedName>
        <fullName evidence="8">PBAN-type neuropeptides-like protein</fullName>
    </submittedName>
</protein>
<dbReference type="EMBL" id="PP937559">
    <property type="protein sequence ID" value="XCD10486.1"/>
    <property type="molecule type" value="mRNA"/>
</dbReference>
<evidence type="ECO:0000256" key="4">
    <source>
        <dbReference type="ARBA" id="ARBA00022702"/>
    </source>
</evidence>
<keyword evidence="6 8" id="KW-0527">Neuropeptide</keyword>
<dbReference type="AlphaFoldDB" id="A0AAU8BD56"/>
<sequence>MFQKIFDSIVFLIILQLASDLVVADDFNIKEDNMERDARDRTGMWFGPRLGKRSVSLDTDKNDAFVRMLEAADVMKYYYDQLPSAYDAPRDLDSGNTVIFTPKLGRGADEKRREVDFTPRLGRRRVPEKIITHEIEKDDVRRELLVPSYFLRHMSPLERQFTPRLGRNMFDVFPEINKRVARSVEKRTLNKTST</sequence>
<feature type="signal peptide" evidence="7">
    <location>
        <begin position="1"/>
        <end position="24"/>
    </location>
</feature>
<dbReference type="Pfam" id="PF05874">
    <property type="entry name" value="PBAN"/>
    <property type="match status" value="1"/>
</dbReference>
<dbReference type="PROSITE" id="PS00539">
    <property type="entry name" value="PYROKININ"/>
    <property type="match status" value="1"/>
</dbReference>
<keyword evidence="3" id="KW-0964">Secreted</keyword>
<reference evidence="8" key="1">
    <citation type="submission" date="2024-06" db="EMBL/GenBank/DDBJ databases">
        <authorList>
            <person name="Chang H."/>
        </authorList>
    </citation>
    <scope>NUCLEOTIDE SEQUENCE</scope>
</reference>
<evidence type="ECO:0000256" key="1">
    <source>
        <dbReference type="ARBA" id="ARBA00004613"/>
    </source>
</evidence>
<evidence type="ECO:0000256" key="2">
    <source>
        <dbReference type="ARBA" id="ARBA00007714"/>
    </source>
</evidence>
<evidence type="ECO:0000256" key="6">
    <source>
        <dbReference type="ARBA" id="ARBA00023320"/>
    </source>
</evidence>
<comment type="similarity">
    <text evidence="2">Belongs to the pyrokinin family.</text>
</comment>
<keyword evidence="7" id="KW-0732">Signal</keyword>
<evidence type="ECO:0000256" key="5">
    <source>
        <dbReference type="ARBA" id="ARBA00022815"/>
    </source>
</evidence>
<keyword evidence="4" id="KW-0372">Hormone</keyword>
<dbReference type="InterPro" id="IPR008730">
    <property type="entry name" value="PBAN"/>
</dbReference>
<dbReference type="GO" id="GO:0005576">
    <property type="term" value="C:extracellular region"/>
    <property type="evidence" value="ECO:0007669"/>
    <property type="project" value="UniProtKB-SubCell"/>
</dbReference>
<dbReference type="GO" id="GO:0005184">
    <property type="term" value="F:neuropeptide hormone activity"/>
    <property type="evidence" value="ECO:0007669"/>
    <property type="project" value="InterPro"/>
</dbReference>
<evidence type="ECO:0000256" key="7">
    <source>
        <dbReference type="SAM" id="SignalP"/>
    </source>
</evidence>
<name>A0AAU8BD56_9NEOP</name>
<comment type="subcellular location">
    <subcellularLocation>
        <location evidence="1">Secreted</location>
    </subcellularLocation>
</comment>
<evidence type="ECO:0000313" key="8">
    <source>
        <dbReference type="EMBL" id="XCD10486.1"/>
    </source>
</evidence>
<dbReference type="InterPro" id="IPR001484">
    <property type="entry name" value="Pyrokinin_CS"/>
</dbReference>
<dbReference type="GO" id="GO:0007218">
    <property type="term" value="P:neuropeptide signaling pathway"/>
    <property type="evidence" value="ECO:0007669"/>
    <property type="project" value="UniProtKB-KW"/>
</dbReference>
<accession>A0AAU8BD56</accession>